<gene>
    <name evidence="3" type="primary">spoVID</name>
    <name evidence="3" type="ORF">P4T90_17370</name>
</gene>
<dbReference type="CDD" id="cd00118">
    <property type="entry name" value="LysM"/>
    <property type="match status" value="1"/>
</dbReference>
<dbReference type="SUPFAM" id="SSF54106">
    <property type="entry name" value="LysM domain"/>
    <property type="match status" value="1"/>
</dbReference>
<evidence type="ECO:0000313" key="4">
    <source>
        <dbReference type="Proteomes" id="UP001341444"/>
    </source>
</evidence>
<proteinExistence type="predicted"/>
<feature type="region of interest" description="Disordered" evidence="1">
    <location>
        <begin position="287"/>
        <end position="328"/>
    </location>
</feature>
<accession>A0ABU6MJG5</accession>
<dbReference type="InterPro" id="IPR018392">
    <property type="entry name" value="LysM"/>
</dbReference>
<feature type="region of interest" description="Disordered" evidence="1">
    <location>
        <begin position="242"/>
        <end position="266"/>
    </location>
</feature>
<dbReference type="EMBL" id="JARMAB010000026">
    <property type="protein sequence ID" value="MED1204818.1"/>
    <property type="molecule type" value="Genomic_DNA"/>
</dbReference>
<dbReference type="PROSITE" id="PS51782">
    <property type="entry name" value="LYSM"/>
    <property type="match status" value="1"/>
</dbReference>
<protein>
    <submittedName>
        <fullName evidence="3">Stage VI sporulation protein D</fullName>
    </submittedName>
</protein>
<feature type="domain" description="LysM" evidence="2">
    <location>
        <begin position="351"/>
        <end position="395"/>
    </location>
</feature>
<keyword evidence="4" id="KW-1185">Reference proteome</keyword>
<dbReference type="NCBIfam" id="TIGR02907">
    <property type="entry name" value="spore_VI_D"/>
    <property type="match status" value="1"/>
</dbReference>
<name>A0ABU6MJG5_9BACI</name>
<evidence type="ECO:0000259" key="2">
    <source>
        <dbReference type="PROSITE" id="PS51782"/>
    </source>
</evidence>
<reference evidence="3 4" key="1">
    <citation type="submission" date="2023-03" db="EMBL/GenBank/DDBJ databases">
        <title>Bacillus Genome Sequencing.</title>
        <authorList>
            <person name="Dunlap C."/>
        </authorList>
    </citation>
    <scope>NUCLEOTIDE SEQUENCE [LARGE SCALE GENOMIC DNA]</scope>
    <source>
        <strain evidence="3 4">B-23453</strain>
    </source>
</reference>
<dbReference type="SMART" id="SM00257">
    <property type="entry name" value="LysM"/>
    <property type="match status" value="1"/>
</dbReference>
<dbReference type="InterPro" id="IPR014256">
    <property type="entry name" value="Spore_VI_D"/>
</dbReference>
<feature type="region of interest" description="Disordered" evidence="1">
    <location>
        <begin position="202"/>
        <end position="221"/>
    </location>
</feature>
<dbReference type="Proteomes" id="UP001341444">
    <property type="component" value="Unassembled WGS sequence"/>
</dbReference>
<evidence type="ECO:0000256" key="1">
    <source>
        <dbReference type="SAM" id="MobiDB-lite"/>
    </source>
</evidence>
<comment type="caution">
    <text evidence="3">The sequence shown here is derived from an EMBL/GenBank/DDBJ whole genome shotgun (WGS) entry which is preliminary data.</text>
</comment>
<feature type="compositionally biased region" description="Basic and acidic residues" evidence="1">
    <location>
        <begin position="242"/>
        <end position="252"/>
    </location>
</feature>
<dbReference type="Pfam" id="PF20918">
    <property type="entry name" value="SPOCS_spoVID-N"/>
    <property type="match status" value="1"/>
</dbReference>
<feature type="compositionally biased region" description="Basic and acidic residues" evidence="1">
    <location>
        <begin position="302"/>
        <end position="322"/>
    </location>
</feature>
<evidence type="ECO:0000313" key="3">
    <source>
        <dbReference type="EMBL" id="MED1204818.1"/>
    </source>
</evidence>
<organism evidence="3 4">
    <name type="scientific">Heyndrickxia acidicola</name>
    <dbReference type="NCBI Taxonomy" id="209389"/>
    <lineage>
        <taxon>Bacteria</taxon>
        <taxon>Bacillati</taxon>
        <taxon>Bacillota</taxon>
        <taxon>Bacilli</taxon>
        <taxon>Bacillales</taxon>
        <taxon>Bacillaceae</taxon>
        <taxon>Heyndrickxia</taxon>
    </lineage>
</organism>
<dbReference type="Pfam" id="PF01476">
    <property type="entry name" value="LysM"/>
    <property type="match status" value="1"/>
</dbReference>
<feature type="compositionally biased region" description="Basic and acidic residues" evidence="1">
    <location>
        <begin position="206"/>
        <end position="216"/>
    </location>
</feature>
<dbReference type="InterPro" id="IPR036779">
    <property type="entry name" value="LysM_dom_sf"/>
</dbReference>
<dbReference type="InterPro" id="IPR048862">
    <property type="entry name" value="SPOCS_spoVID_N"/>
</dbReference>
<dbReference type="RefSeq" id="WP_066261775.1">
    <property type="nucleotide sequence ID" value="NZ_JARMAB010000026.1"/>
</dbReference>
<dbReference type="Gene3D" id="3.10.350.10">
    <property type="entry name" value="LysM domain"/>
    <property type="match status" value="1"/>
</dbReference>
<sequence>MSQNQSSLRFSLEESIWFKRGQEVEELLSISLDPEISILEQEEYILIQGSLRLAGEFKSESSYTEDYPDFQGTYVDEIRYHEEEESFEFYHLFPVDVTIPKERIEQLEAVDVHIDSFDYVFPEKGCLKLNADITIYGLVNDHTEEEAYYHQEHPKLEYGHEETYDAEEYEYEPLNRDISLEAEPIEELDEYEEVELIPLVNQNEPSELRFTDKDSEDKNEDEDLYQPFTAEAKRKLEFEADAPDSLHDHEENEVSITFSNEQENGHLHNEYDLSTIYRDEKQSHYDHQDYYQEESSSSQKNQYEDSLSKKEESGEEKQEKEKKPKKKDKYESISLTDFFARKEEEAPAKLKVCIVQHGETLDYLAEKYDINVQQILRMNHLDLTQDVHEGQVLYIPSYAVVRK</sequence>